<name>S8AGV9_DACHA</name>
<feature type="chain" id="PRO_5004548479" evidence="1">
    <location>
        <begin position="20"/>
        <end position="199"/>
    </location>
</feature>
<dbReference type="PANTHER" id="PTHR42047">
    <property type="entry name" value="PROTEIN, PUTATIVE (AFU_ORTHOLOGUE AFUA_6G03560)-RELATED"/>
    <property type="match status" value="1"/>
</dbReference>
<sequence>MLPIKVSALVGFLAAVVSAAPWDNRAMMANVFEDTINPRLWGPLHGKVITAAEGKIWVGRPTAASCAPNNLNCVPPQDTVIHVWLKTTMSMDAKVRQQLYVNSKGALIYTAPEAIMDGSITNGFGIKTGTFGGLYIMHSNGGKWIACPAKAGQEPYQVFFEQNPVADKSTPSGNRADCVDIAFSVQMFPGKLPAAYRYD</sequence>
<keyword evidence="3" id="KW-1185">Reference proteome</keyword>
<dbReference type="AlphaFoldDB" id="S8AGV9"/>
<evidence type="ECO:0000256" key="1">
    <source>
        <dbReference type="SAM" id="SignalP"/>
    </source>
</evidence>
<dbReference type="Proteomes" id="UP000015100">
    <property type="component" value="Unassembled WGS sequence"/>
</dbReference>
<dbReference type="InterPro" id="IPR052820">
    <property type="entry name" value="PhiA_domain"/>
</dbReference>
<dbReference type="PANTHER" id="PTHR42047:SF1">
    <property type="entry name" value="PROTEIN, PUTATIVE (AFU_ORTHOLOGUE AFUA_6G03560)-RELATED"/>
    <property type="match status" value="1"/>
</dbReference>
<protein>
    <submittedName>
        <fullName evidence="2">Uncharacterized protein</fullName>
    </submittedName>
</protein>
<reference evidence="3" key="2">
    <citation type="submission" date="2013-04" db="EMBL/GenBank/DDBJ databases">
        <title>Genomic mechanisms accounting for the adaptation to parasitism in nematode-trapping fungi.</title>
        <authorList>
            <person name="Ahren D.G."/>
        </authorList>
    </citation>
    <scope>NUCLEOTIDE SEQUENCE [LARGE SCALE GENOMIC DNA]</scope>
    <source>
        <strain evidence="3">CBS 200.50</strain>
    </source>
</reference>
<organism evidence="2 3">
    <name type="scientific">Dactylellina haptotyla (strain CBS 200.50)</name>
    <name type="common">Nematode-trapping fungus</name>
    <name type="synonym">Monacrosporium haptotylum</name>
    <dbReference type="NCBI Taxonomy" id="1284197"/>
    <lineage>
        <taxon>Eukaryota</taxon>
        <taxon>Fungi</taxon>
        <taxon>Dikarya</taxon>
        <taxon>Ascomycota</taxon>
        <taxon>Pezizomycotina</taxon>
        <taxon>Orbiliomycetes</taxon>
        <taxon>Orbiliales</taxon>
        <taxon>Orbiliaceae</taxon>
        <taxon>Dactylellina</taxon>
    </lineage>
</organism>
<keyword evidence="1" id="KW-0732">Signal</keyword>
<dbReference type="OrthoDB" id="5430620at2759"/>
<dbReference type="HOGENOM" id="CLU_1372167_0_0_1"/>
<accession>S8AGV9</accession>
<evidence type="ECO:0000313" key="3">
    <source>
        <dbReference type="Proteomes" id="UP000015100"/>
    </source>
</evidence>
<comment type="caution">
    <text evidence="2">The sequence shown here is derived from an EMBL/GenBank/DDBJ whole genome shotgun (WGS) entry which is preliminary data.</text>
</comment>
<proteinExistence type="predicted"/>
<feature type="signal peptide" evidence="1">
    <location>
        <begin position="1"/>
        <end position="19"/>
    </location>
</feature>
<dbReference type="EMBL" id="AQGS01000405">
    <property type="protein sequence ID" value="EPS40356.1"/>
    <property type="molecule type" value="Genomic_DNA"/>
</dbReference>
<reference evidence="2 3" key="1">
    <citation type="journal article" date="2013" name="PLoS Genet.">
        <title>Genomic mechanisms accounting for the adaptation to parasitism in nematode-trapping fungi.</title>
        <authorList>
            <person name="Meerupati T."/>
            <person name="Andersson K.M."/>
            <person name="Friman E."/>
            <person name="Kumar D."/>
            <person name="Tunlid A."/>
            <person name="Ahren D."/>
        </authorList>
    </citation>
    <scope>NUCLEOTIDE SEQUENCE [LARGE SCALE GENOMIC DNA]</scope>
    <source>
        <strain evidence="2 3">CBS 200.50</strain>
    </source>
</reference>
<gene>
    <name evidence="2" type="ORF">H072_5793</name>
</gene>
<evidence type="ECO:0000313" key="2">
    <source>
        <dbReference type="EMBL" id="EPS40356.1"/>
    </source>
</evidence>